<sequence>MSRVGWLGIGLGGATVLLGSLVLFAGSTSWLTLRRGSLSWDHQAIVDQWAGGDREEARRRVRAWLERTPDDPLAWFASARLAVWEDRGQTALDHLARAEERGLDRRLGESLKRIMLARSDRGREVEAMLATQVADGTALEPDATAALARLAIADFRLKQAQPLLDRWIRLAPGDPTPWVWRADILRRADAELDPILEAYTRALELDPACQKARLGLAEALLNAHRNDEAEAQFQTLLEQAADRFEIWLSFGRNAVEAGRFEEAATRFERALSLAPEGRRGEVHAEWGRMEARRGQLEAAREQLQSAWETSPYDADLAGSLGRVLRALGREAEARPLLERAELLRRDQRRLDELRARLVSHPEDVDASSEVARWMFDHGRDAEGLIWAERTLERAPDHAATHRCLATYYDRIGQPGLANHHRERAALKINQAHPKG</sequence>
<dbReference type="InterPro" id="IPR019734">
    <property type="entry name" value="TPR_rpt"/>
</dbReference>
<dbReference type="OrthoDB" id="262609at2"/>
<keyword evidence="4" id="KW-0812">Transmembrane</keyword>
<dbReference type="Gene3D" id="1.25.40.10">
    <property type="entry name" value="Tetratricopeptide repeat domain"/>
    <property type="match status" value="3"/>
</dbReference>
<evidence type="ECO:0000256" key="4">
    <source>
        <dbReference type="SAM" id="Phobius"/>
    </source>
</evidence>
<evidence type="ECO:0000313" key="5">
    <source>
        <dbReference type="EMBL" id="ADV61547.1"/>
    </source>
</evidence>
<keyword evidence="1" id="KW-0677">Repeat</keyword>
<dbReference type="KEGG" id="ipa:Isop_0958"/>
<dbReference type="SMART" id="SM00028">
    <property type="entry name" value="TPR"/>
    <property type="match status" value="4"/>
</dbReference>
<dbReference type="Proteomes" id="UP000008631">
    <property type="component" value="Chromosome"/>
</dbReference>
<feature type="transmembrane region" description="Helical" evidence="4">
    <location>
        <begin position="6"/>
        <end position="25"/>
    </location>
</feature>
<dbReference type="PANTHER" id="PTHR45586:SF1">
    <property type="entry name" value="LIPOPOLYSACCHARIDE ASSEMBLY PROTEIN B"/>
    <property type="match status" value="1"/>
</dbReference>
<dbReference type="InterPro" id="IPR011990">
    <property type="entry name" value="TPR-like_helical_dom_sf"/>
</dbReference>
<feature type="repeat" description="TPR" evidence="3">
    <location>
        <begin position="244"/>
        <end position="277"/>
    </location>
</feature>
<evidence type="ECO:0000313" key="6">
    <source>
        <dbReference type="Proteomes" id="UP000008631"/>
    </source>
</evidence>
<dbReference type="Pfam" id="PF14559">
    <property type="entry name" value="TPR_19"/>
    <property type="match status" value="2"/>
</dbReference>
<dbReference type="AlphaFoldDB" id="E8R3I0"/>
<keyword evidence="4" id="KW-0472">Membrane</keyword>
<dbReference type="PROSITE" id="PS50005">
    <property type="entry name" value="TPR"/>
    <property type="match status" value="1"/>
</dbReference>
<evidence type="ECO:0000256" key="2">
    <source>
        <dbReference type="ARBA" id="ARBA00022803"/>
    </source>
</evidence>
<gene>
    <name evidence="5" type="ordered locus">Isop_0958</name>
</gene>
<proteinExistence type="predicted"/>
<dbReference type="PANTHER" id="PTHR45586">
    <property type="entry name" value="TPR REPEAT-CONTAINING PROTEIN PA4667"/>
    <property type="match status" value="1"/>
</dbReference>
<accession>E8R3I0</accession>
<dbReference type="HOGENOM" id="CLU_629735_0_0_0"/>
<dbReference type="eggNOG" id="COG0457">
    <property type="taxonomic scope" value="Bacteria"/>
</dbReference>
<dbReference type="SUPFAM" id="SSF48452">
    <property type="entry name" value="TPR-like"/>
    <property type="match status" value="3"/>
</dbReference>
<keyword evidence="2 3" id="KW-0802">TPR repeat</keyword>
<organism evidence="5 6">
    <name type="scientific">Isosphaera pallida (strain ATCC 43644 / DSM 9630 / IS1B)</name>
    <dbReference type="NCBI Taxonomy" id="575540"/>
    <lineage>
        <taxon>Bacteria</taxon>
        <taxon>Pseudomonadati</taxon>
        <taxon>Planctomycetota</taxon>
        <taxon>Planctomycetia</taxon>
        <taxon>Isosphaerales</taxon>
        <taxon>Isosphaeraceae</taxon>
        <taxon>Isosphaera</taxon>
    </lineage>
</organism>
<keyword evidence="4" id="KW-1133">Transmembrane helix</keyword>
<reference key="1">
    <citation type="submission" date="2010-11" db="EMBL/GenBank/DDBJ databases">
        <title>The complete sequence of chromosome of Isophaera pallida ATCC 43644.</title>
        <authorList>
            <consortium name="US DOE Joint Genome Institute (JGI-PGF)"/>
            <person name="Lucas S."/>
            <person name="Copeland A."/>
            <person name="Lapidus A."/>
            <person name="Bruce D."/>
            <person name="Goodwin L."/>
            <person name="Pitluck S."/>
            <person name="Kyrpides N."/>
            <person name="Mavromatis K."/>
            <person name="Pagani I."/>
            <person name="Ivanova N."/>
            <person name="Saunders E."/>
            <person name="Brettin T."/>
            <person name="Detter J.C."/>
            <person name="Han C."/>
            <person name="Tapia R."/>
            <person name="Land M."/>
            <person name="Hauser L."/>
            <person name="Markowitz V."/>
            <person name="Cheng J.-F."/>
            <person name="Hugenholtz P."/>
            <person name="Woyke T."/>
            <person name="Wu D."/>
            <person name="Eisen J.A."/>
        </authorList>
    </citation>
    <scope>NUCLEOTIDE SEQUENCE</scope>
    <source>
        <strain>ATCC 43644</strain>
    </source>
</reference>
<keyword evidence="6" id="KW-1185">Reference proteome</keyword>
<dbReference type="STRING" id="575540.Isop_0958"/>
<evidence type="ECO:0000256" key="1">
    <source>
        <dbReference type="ARBA" id="ARBA00022737"/>
    </source>
</evidence>
<evidence type="ECO:0000256" key="3">
    <source>
        <dbReference type="PROSITE-ProRule" id="PRU00339"/>
    </source>
</evidence>
<dbReference type="EMBL" id="CP002353">
    <property type="protein sequence ID" value="ADV61547.1"/>
    <property type="molecule type" value="Genomic_DNA"/>
</dbReference>
<reference evidence="5 6" key="2">
    <citation type="journal article" date="2011" name="Stand. Genomic Sci.">
        <title>Complete genome sequence of Isosphaera pallida type strain (IS1B).</title>
        <authorList>
            <consortium name="US DOE Joint Genome Institute (JGI-PGF)"/>
            <person name="Goker M."/>
            <person name="Cleland D."/>
            <person name="Saunders E."/>
            <person name="Lapidus A."/>
            <person name="Nolan M."/>
            <person name="Lucas S."/>
            <person name="Hammon N."/>
            <person name="Deshpande S."/>
            <person name="Cheng J.F."/>
            <person name="Tapia R."/>
            <person name="Han C."/>
            <person name="Goodwin L."/>
            <person name="Pitluck S."/>
            <person name="Liolios K."/>
            <person name="Pagani I."/>
            <person name="Ivanova N."/>
            <person name="Mavromatis K."/>
            <person name="Pati A."/>
            <person name="Chen A."/>
            <person name="Palaniappan K."/>
            <person name="Land M."/>
            <person name="Hauser L."/>
            <person name="Chang Y.J."/>
            <person name="Jeffries C.D."/>
            <person name="Detter J.C."/>
            <person name="Beck B."/>
            <person name="Woyke T."/>
            <person name="Bristow J."/>
            <person name="Eisen J.A."/>
            <person name="Markowitz V."/>
            <person name="Hugenholtz P."/>
            <person name="Kyrpides N.C."/>
            <person name="Klenk H.P."/>
        </authorList>
    </citation>
    <scope>NUCLEOTIDE SEQUENCE [LARGE SCALE GENOMIC DNA]</scope>
    <source>
        <strain evidence="6">ATCC 43644 / DSM 9630 / IS1B</strain>
    </source>
</reference>
<dbReference type="InParanoid" id="E8R3I0"/>
<dbReference type="InterPro" id="IPR051012">
    <property type="entry name" value="CellSynth/LPSAsmb/PSIAsmb"/>
</dbReference>
<protein>
    <submittedName>
        <fullName evidence="5">Uncharacterized protein</fullName>
    </submittedName>
</protein>
<name>E8R3I0_ISOPI</name>